<feature type="non-terminal residue" evidence="1">
    <location>
        <position position="1"/>
    </location>
</feature>
<organism evidence="1 3">
    <name type="scientific">Rotaria magnacalcarata</name>
    <dbReference type="NCBI Taxonomy" id="392030"/>
    <lineage>
        <taxon>Eukaryota</taxon>
        <taxon>Metazoa</taxon>
        <taxon>Spiralia</taxon>
        <taxon>Gnathifera</taxon>
        <taxon>Rotifera</taxon>
        <taxon>Eurotatoria</taxon>
        <taxon>Bdelloidea</taxon>
        <taxon>Philodinida</taxon>
        <taxon>Philodinidae</taxon>
        <taxon>Rotaria</taxon>
    </lineage>
</organism>
<proteinExistence type="predicted"/>
<reference evidence="1" key="1">
    <citation type="submission" date="2021-02" db="EMBL/GenBank/DDBJ databases">
        <authorList>
            <person name="Nowell W R."/>
        </authorList>
    </citation>
    <scope>NUCLEOTIDE SEQUENCE</scope>
</reference>
<dbReference type="AlphaFoldDB" id="A0A8S3C187"/>
<accession>A0A8S3C187</accession>
<evidence type="ECO:0000313" key="1">
    <source>
        <dbReference type="EMBL" id="CAF4879936.1"/>
    </source>
</evidence>
<dbReference type="Proteomes" id="UP000681720">
    <property type="component" value="Unassembled WGS sequence"/>
</dbReference>
<comment type="caution">
    <text evidence="1">The sequence shown here is derived from an EMBL/GenBank/DDBJ whole genome shotgun (WGS) entry which is preliminary data.</text>
</comment>
<evidence type="ECO:0000313" key="3">
    <source>
        <dbReference type="Proteomes" id="UP000681967"/>
    </source>
</evidence>
<sequence length="43" mass="5236">MLNKEDCRGYFLKITDNQIYREAREWTNSKFHFDNVLQALLTL</sequence>
<evidence type="ECO:0000313" key="2">
    <source>
        <dbReference type="EMBL" id="CAF5045153.1"/>
    </source>
</evidence>
<dbReference type="EMBL" id="CAJOBH010161387">
    <property type="protein sequence ID" value="CAF4879936.1"/>
    <property type="molecule type" value="Genomic_DNA"/>
</dbReference>
<name>A0A8S3C187_9BILA</name>
<gene>
    <name evidence="1" type="ORF">BYL167_LOCUS51306</name>
    <name evidence="2" type="ORF">GIL414_LOCUS59647</name>
</gene>
<dbReference type="EMBL" id="CAJOBJ010226548">
    <property type="protein sequence ID" value="CAF5045153.1"/>
    <property type="molecule type" value="Genomic_DNA"/>
</dbReference>
<dbReference type="Proteomes" id="UP000681967">
    <property type="component" value="Unassembled WGS sequence"/>
</dbReference>
<protein>
    <submittedName>
        <fullName evidence="1">Uncharacterized protein</fullName>
    </submittedName>
</protein>